<keyword evidence="7" id="KW-1185">Reference proteome</keyword>
<organism evidence="6 7">
    <name type="scientific">Halosimplex aquaticum</name>
    <dbReference type="NCBI Taxonomy" id="3026162"/>
    <lineage>
        <taxon>Archaea</taxon>
        <taxon>Methanobacteriati</taxon>
        <taxon>Methanobacteriota</taxon>
        <taxon>Stenosarchaea group</taxon>
        <taxon>Halobacteria</taxon>
        <taxon>Halobacteriales</taxon>
        <taxon>Haloarculaceae</taxon>
        <taxon>Halosimplex</taxon>
    </lineage>
</organism>
<comment type="subcellular location">
    <subcellularLocation>
        <location evidence="1">Membrane</location>
        <topology evidence="1">Multi-pass membrane protein</topology>
    </subcellularLocation>
</comment>
<dbReference type="GO" id="GO:0008233">
    <property type="term" value="F:peptidase activity"/>
    <property type="evidence" value="ECO:0007669"/>
    <property type="project" value="UniProtKB-KW"/>
</dbReference>
<feature type="transmembrane region" description="Helical" evidence="5">
    <location>
        <begin position="295"/>
        <end position="318"/>
    </location>
</feature>
<dbReference type="RefSeq" id="WP_274322860.1">
    <property type="nucleotide sequence ID" value="NZ_CP118158.1"/>
</dbReference>
<reference evidence="6 7" key="1">
    <citation type="journal article" date="2019" name="Int. J. Syst. Evol. Microbiol.">
        <title>The Global Catalogue of Microorganisms (GCM) 10K type strain sequencing project: providing services to taxonomists for standard genome sequencing and annotation.</title>
        <authorList>
            <consortium name="The Broad Institute Genomics Platform"/>
            <consortium name="The Broad Institute Genome Sequencing Center for Infectious Disease"/>
            <person name="Wu L."/>
            <person name="Ma J."/>
        </authorList>
    </citation>
    <scope>NUCLEOTIDE SEQUENCE [LARGE SCALE GENOMIC DNA]</scope>
    <source>
        <strain evidence="6 7">XZYJT29</strain>
    </source>
</reference>
<feature type="transmembrane region" description="Helical" evidence="5">
    <location>
        <begin position="53"/>
        <end position="75"/>
    </location>
</feature>
<name>A0ABD5Y8C7_9EURY</name>
<dbReference type="GO" id="GO:0016020">
    <property type="term" value="C:membrane"/>
    <property type="evidence" value="ECO:0007669"/>
    <property type="project" value="UniProtKB-SubCell"/>
</dbReference>
<evidence type="ECO:0000313" key="7">
    <source>
        <dbReference type="Proteomes" id="UP001596432"/>
    </source>
</evidence>
<keyword evidence="6" id="KW-0645">Protease</keyword>
<dbReference type="Proteomes" id="UP001596432">
    <property type="component" value="Unassembled WGS sequence"/>
</dbReference>
<dbReference type="GO" id="GO:0006508">
    <property type="term" value="P:proteolysis"/>
    <property type="evidence" value="ECO:0007669"/>
    <property type="project" value="UniProtKB-KW"/>
</dbReference>
<feature type="transmembrane region" description="Helical" evidence="5">
    <location>
        <begin position="267"/>
        <end position="289"/>
    </location>
</feature>
<evidence type="ECO:0000256" key="1">
    <source>
        <dbReference type="ARBA" id="ARBA00004141"/>
    </source>
</evidence>
<feature type="transmembrane region" description="Helical" evidence="5">
    <location>
        <begin position="152"/>
        <end position="172"/>
    </location>
</feature>
<dbReference type="InterPro" id="IPR035952">
    <property type="entry name" value="Rhomboid-like_sf"/>
</dbReference>
<accession>A0ABD5Y8C7</accession>
<dbReference type="EMBL" id="JBHTAS010000001">
    <property type="protein sequence ID" value="MFC7141782.1"/>
    <property type="molecule type" value="Genomic_DNA"/>
</dbReference>
<feature type="transmembrane region" description="Helical" evidence="5">
    <location>
        <begin position="20"/>
        <end position="38"/>
    </location>
</feature>
<dbReference type="AlphaFoldDB" id="A0ABD5Y8C7"/>
<evidence type="ECO:0000256" key="3">
    <source>
        <dbReference type="ARBA" id="ARBA00022989"/>
    </source>
</evidence>
<gene>
    <name evidence="6" type="ORF">ACFQMA_18335</name>
</gene>
<feature type="transmembrane region" description="Helical" evidence="5">
    <location>
        <begin position="184"/>
        <end position="204"/>
    </location>
</feature>
<feature type="transmembrane region" description="Helical" evidence="5">
    <location>
        <begin position="87"/>
        <end position="107"/>
    </location>
</feature>
<feature type="transmembrane region" description="Helical" evidence="5">
    <location>
        <begin position="114"/>
        <end position="132"/>
    </location>
</feature>
<evidence type="ECO:0000256" key="5">
    <source>
        <dbReference type="SAM" id="Phobius"/>
    </source>
</evidence>
<evidence type="ECO:0000313" key="6">
    <source>
        <dbReference type="EMBL" id="MFC7141782.1"/>
    </source>
</evidence>
<protein>
    <submittedName>
        <fullName evidence="6">Rhomboid family intramembrane serine protease</fullName>
    </submittedName>
</protein>
<proteinExistence type="predicted"/>
<dbReference type="GeneID" id="78822105"/>
<dbReference type="Gene3D" id="1.20.1540.10">
    <property type="entry name" value="Rhomboid-like"/>
    <property type="match status" value="1"/>
</dbReference>
<keyword evidence="4 5" id="KW-0472">Membrane</keyword>
<dbReference type="SUPFAM" id="SSF144091">
    <property type="entry name" value="Rhomboid-like"/>
    <property type="match status" value="1"/>
</dbReference>
<keyword evidence="6" id="KW-0378">Hydrolase</keyword>
<evidence type="ECO:0000256" key="2">
    <source>
        <dbReference type="ARBA" id="ARBA00022692"/>
    </source>
</evidence>
<keyword evidence="2 5" id="KW-0812">Transmembrane</keyword>
<sequence>MLQSLPTSVFRRILGLFPWQQAYLVLTVVGSLAVARYLTPGEWRWGDRFRRRWVLGVPWGTLLTVLGVLLVYWVIQGGWAHPRNPMVIPFRSWSYFYPLGTLVAGFAHNGVGHITGNLTGTLLFAPIVEYYVGHYPHERGSESFATPLTNPFVRVLAVPAGSILAGVFTGIFSLGPVIGFSGVVYAYVGFGMVTRPLLTVFVLVGERAVDLVYSALRNPLVTRQPRPSFNSPWWADIAIQGHAIGILLGVCVGIALLAHREDYPNPLYLWFAALVLGIRQSLWAIFTPLGSNTYVLFRAIGVGTVFVFAALIAIGASASNRSLVPQIGDTGSGRLTRGTAVRVLVAALVVLSAAAVPFGLTAISGDLPADTATVEVRDYTVTYVEGVPNQYVSLVNEYLFAESQEIQSSGVVVFSEERRVWIEAVSKGQLAHSGGATVRVGGLGWREAVYANRVGWSVAGNGSAYKVRLREKGEQAELAYVSDPVRAAPTIAGRNVSIAPVSAGFEVVVTENGSVLGRAPIPDKSNETSVGGLTLEREGQDLFAVHNRTRVQVAQKSVPRARRN</sequence>
<keyword evidence="3 5" id="KW-1133">Transmembrane helix</keyword>
<feature type="transmembrane region" description="Helical" evidence="5">
    <location>
        <begin position="237"/>
        <end position="258"/>
    </location>
</feature>
<feature type="transmembrane region" description="Helical" evidence="5">
    <location>
        <begin position="339"/>
        <end position="360"/>
    </location>
</feature>
<evidence type="ECO:0000256" key="4">
    <source>
        <dbReference type="ARBA" id="ARBA00023136"/>
    </source>
</evidence>
<comment type="caution">
    <text evidence="6">The sequence shown here is derived from an EMBL/GenBank/DDBJ whole genome shotgun (WGS) entry which is preliminary data.</text>
</comment>